<dbReference type="Pfam" id="PF06283">
    <property type="entry name" value="ThuA"/>
    <property type="match status" value="1"/>
</dbReference>
<accession>A0A9P4WJB9</accession>
<organism evidence="2 3">
    <name type="scientific">Didymella heteroderae</name>
    <dbReference type="NCBI Taxonomy" id="1769908"/>
    <lineage>
        <taxon>Eukaryota</taxon>
        <taxon>Fungi</taxon>
        <taxon>Dikarya</taxon>
        <taxon>Ascomycota</taxon>
        <taxon>Pezizomycotina</taxon>
        <taxon>Dothideomycetes</taxon>
        <taxon>Pleosporomycetidae</taxon>
        <taxon>Pleosporales</taxon>
        <taxon>Pleosporineae</taxon>
        <taxon>Didymellaceae</taxon>
        <taxon>Didymella</taxon>
    </lineage>
</organism>
<keyword evidence="3" id="KW-1185">Reference proteome</keyword>
<comment type="caution">
    <text evidence="2">The sequence shown here is derived from an EMBL/GenBank/DDBJ whole genome shotgun (WGS) entry which is preliminary data.</text>
</comment>
<sequence>MAPPHTDNLLVFSKTAGYRHDSIAAGIAAIKQLTAESGSFSVTASEDASLFTPTNLSTYRVICLLHNSGEFLTYEQLSALQGFVRSGGGVFGIHCAAAGMLSSEWYRTLIGAHFDMHPDPEPGSFKVVNGSHPINYATGTEGLPEKWTDEWYNFTSHPAENGNLEILLVGDTNSFKGGKHGSNHPLAWCQELEGGRSAYIALGHFDEAWEDKWFAGWVERGLLWAAGREKEIDKAFEKQ</sequence>
<dbReference type="SUPFAM" id="SSF52317">
    <property type="entry name" value="Class I glutamine amidotransferase-like"/>
    <property type="match status" value="1"/>
</dbReference>
<name>A0A9P4WJB9_9PLEO</name>
<gene>
    <name evidence="2" type="ORF">E8E12_004501</name>
</gene>
<dbReference type="EMBL" id="SWKV01000075">
    <property type="protein sequence ID" value="KAF3033825.1"/>
    <property type="molecule type" value="Genomic_DNA"/>
</dbReference>
<dbReference type="Proteomes" id="UP000758155">
    <property type="component" value="Unassembled WGS sequence"/>
</dbReference>
<dbReference type="InterPro" id="IPR029062">
    <property type="entry name" value="Class_I_gatase-like"/>
</dbReference>
<reference evidence="2" key="1">
    <citation type="submission" date="2019-04" db="EMBL/GenBank/DDBJ databases">
        <title>Sequencing of skin fungus with MAO and IRED activity.</title>
        <authorList>
            <person name="Marsaioli A.J."/>
            <person name="Bonatto J.M.C."/>
            <person name="Reis Junior O."/>
        </authorList>
    </citation>
    <scope>NUCLEOTIDE SEQUENCE</scope>
    <source>
        <strain evidence="2">28M1</strain>
    </source>
</reference>
<dbReference type="PANTHER" id="PTHR40469">
    <property type="entry name" value="SECRETED GLYCOSYL HYDROLASE"/>
    <property type="match status" value="1"/>
</dbReference>
<evidence type="ECO:0000313" key="3">
    <source>
        <dbReference type="Proteomes" id="UP000758155"/>
    </source>
</evidence>
<feature type="domain" description="ThuA-like" evidence="1">
    <location>
        <begin position="9"/>
        <end position="225"/>
    </location>
</feature>
<evidence type="ECO:0000259" key="1">
    <source>
        <dbReference type="Pfam" id="PF06283"/>
    </source>
</evidence>
<proteinExistence type="predicted"/>
<dbReference type="PANTHER" id="PTHR40469:SF2">
    <property type="entry name" value="GALACTOSE-BINDING DOMAIN-LIKE SUPERFAMILY PROTEIN"/>
    <property type="match status" value="1"/>
</dbReference>
<protein>
    <recommendedName>
        <fullName evidence="1">ThuA-like domain-containing protein</fullName>
    </recommendedName>
</protein>
<dbReference type="InterPro" id="IPR029010">
    <property type="entry name" value="ThuA-like"/>
</dbReference>
<dbReference type="OrthoDB" id="3482285at2759"/>
<evidence type="ECO:0000313" key="2">
    <source>
        <dbReference type="EMBL" id="KAF3033825.1"/>
    </source>
</evidence>
<dbReference type="Gene3D" id="3.40.50.880">
    <property type="match status" value="1"/>
</dbReference>
<dbReference type="AlphaFoldDB" id="A0A9P4WJB9"/>